<protein>
    <submittedName>
        <fullName evidence="2">Uncharacterized protein</fullName>
    </submittedName>
</protein>
<evidence type="ECO:0000313" key="2">
    <source>
        <dbReference type="EMBL" id="KAJ4401686.1"/>
    </source>
</evidence>
<reference evidence="2" key="1">
    <citation type="submission" date="2022-10" db="EMBL/GenBank/DDBJ databases">
        <title>Tapping the CABI collections for fungal endophytes: first genome assemblies for Collariella, Neodidymelliopsis, Ascochyta clinopodiicola, Didymella pomorum, Didymosphaeria variabile, Neocosmospora piperis and Neocucurbitaria cava.</title>
        <authorList>
            <person name="Hill R."/>
        </authorList>
    </citation>
    <scope>NUCLEOTIDE SEQUENCE</scope>
    <source>
        <strain evidence="2">IMI 355091</strain>
    </source>
</reference>
<comment type="caution">
    <text evidence="2">The sequence shown here is derived from an EMBL/GenBank/DDBJ whole genome shotgun (WGS) entry which is preliminary data.</text>
</comment>
<organism evidence="2 3">
    <name type="scientific">Didymella pomorum</name>
    <dbReference type="NCBI Taxonomy" id="749634"/>
    <lineage>
        <taxon>Eukaryota</taxon>
        <taxon>Fungi</taxon>
        <taxon>Dikarya</taxon>
        <taxon>Ascomycota</taxon>
        <taxon>Pezizomycotina</taxon>
        <taxon>Dothideomycetes</taxon>
        <taxon>Pleosporomycetidae</taxon>
        <taxon>Pleosporales</taxon>
        <taxon>Pleosporineae</taxon>
        <taxon>Didymellaceae</taxon>
        <taxon>Didymella</taxon>
    </lineage>
</organism>
<keyword evidence="3" id="KW-1185">Reference proteome</keyword>
<proteinExistence type="predicted"/>
<sequence length="312" mass="35397">MSIYHDLPTEELEALMYKVHGECDAASAATQASLAKCDKGVKKLETHLRDEKALIHRAELTLAEHTATVVAPHILAAYKNCRTPALKKANKQVTKAVESLTDQRQGKASPQEQALKNENEDLQRQLTLLQAQLASKAEVCEAKDAIIMSKQQDINYFCEDFAAYQSVHEDTWSHRHDGCNELSAALEEQCEMYKTLATTLEGNLNTFRRNLNSVAKECDYLREQFKDSIKAHRIELEDPDASKRESSQGRETCVVRLERTLRISRAGEFQALQLVDQVNHDRMVAWNQVHEHQTRVVQEHYVSIGAWVTALQ</sequence>
<evidence type="ECO:0000256" key="1">
    <source>
        <dbReference type="SAM" id="Coils"/>
    </source>
</evidence>
<feature type="coiled-coil region" evidence="1">
    <location>
        <begin position="112"/>
        <end position="139"/>
    </location>
</feature>
<dbReference type="Proteomes" id="UP001140510">
    <property type="component" value="Unassembled WGS sequence"/>
</dbReference>
<dbReference type="AlphaFoldDB" id="A0A9W8ZA61"/>
<evidence type="ECO:0000313" key="3">
    <source>
        <dbReference type="Proteomes" id="UP001140510"/>
    </source>
</evidence>
<dbReference type="OrthoDB" id="3791457at2759"/>
<gene>
    <name evidence="2" type="ORF">N0V91_007727</name>
</gene>
<dbReference type="EMBL" id="JAPEVA010000070">
    <property type="protein sequence ID" value="KAJ4401686.1"/>
    <property type="molecule type" value="Genomic_DNA"/>
</dbReference>
<accession>A0A9W8ZA61</accession>
<name>A0A9W8ZA61_9PLEO</name>
<keyword evidence="1" id="KW-0175">Coiled coil</keyword>